<accession>X1FJL7</accession>
<sequence length="123" mass="14529">IDFTYYLDFSALEILSRTILDDYTSNAAVVTSNLLNQYGFSVSQDNSHDRHLGMQTYAHLRNSLFHNGEFEKSFNENENIITLKLNDYANYLRLLVPDLLLRILGYDNDNINWNRWLDRMPFK</sequence>
<gene>
    <name evidence="1" type="ORF">S03H2_21525</name>
</gene>
<dbReference type="EMBL" id="BARU01011470">
    <property type="protein sequence ID" value="GAH45152.1"/>
    <property type="molecule type" value="Genomic_DNA"/>
</dbReference>
<evidence type="ECO:0008006" key="2">
    <source>
        <dbReference type="Google" id="ProtNLM"/>
    </source>
</evidence>
<name>X1FJL7_9ZZZZ</name>
<protein>
    <recommendedName>
        <fullName evidence="2">Apea-like HEPN domain-containing protein</fullName>
    </recommendedName>
</protein>
<organism evidence="1">
    <name type="scientific">marine sediment metagenome</name>
    <dbReference type="NCBI Taxonomy" id="412755"/>
    <lineage>
        <taxon>unclassified sequences</taxon>
        <taxon>metagenomes</taxon>
        <taxon>ecological metagenomes</taxon>
    </lineage>
</organism>
<reference evidence="1" key="1">
    <citation type="journal article" date="2014" name="Front. Microbiol.">
        <title>High frequency of phylogenetically diverse reductive dehalogenase-homologous genes in deep subseafloor sedimentary metagenomes.</title>
        <authorList>
            <person name="Kawai M."/>
            <person name="Futagami T."/>
            <person name="Toyoda A."/>
            <person name="Takaki Y."/>
            <person name="Nishi S."/>
            <person name="Hori S."/>
            <person name="Arai W."/>
            <person name="Tsubouchi T."/>
            <person name="Morono Y."/>
            <person name="Uchiyama I."/>
            <person name="Ito T."/>
            <person name="Fujiyama A."/>
            <person name="Inagaki F."/>
            <person name="Takami H."/>
        </authorList>
    </citation>
    <scope>NUCLEOTIDE SEQUENCE</scope>
    <source>
        <strain evidence="1">Expedition CK06-06</strain>
    </source>
</reference>
<comment type="caution">
    <text evidence="1">The sequence shown here is derived from an EMBL/GenBank/DDBJ whole genome shotgun (WGS) entry which is preliminary data.</text>
</comment>
<feature type="non-terminal residue" evidence="1">
    <location>
        <position position="1"/>
    </location>
</feature>
<dbReference type="AlphaFoldDB" id="X1FJL7"/>
<evidence type="ECO:0000313" key="1">
    <source>
        <dbReference type="EMBL" id="GAH45152.1"/>
    </source>
</evidence>
<proteinExistence type="predicted"/>